<evidence type="ECO:0000256" key="1">
    <source>
        <dbReference type="SAM" id="MobiDB-lite"/>
    </source>
</evidence>
<organism evidence="2 3">
    <name type="scientific">Kaistia nematophila</name>
    <dbReference type="NCBI Taxonomy" id="2994654"/>
    <lineage>
        <taxon>Bacteria</taxon>
        <taxon>Pseudomonadati</taxon>
        <taxon>Pseudomonadota</taxon>
        <taxon>Alphaproteobacteria</taxon>
        <taxon>Hyphomicrobiales</taxon>
        <taxon>Kaistiaceae</taxon>
        <taxon>Kaistia</taxon>
    </lineage>
</organism>
<proteinExistence type="predicted"/>
<evidence type="ECO:0000313" key="2">
    <source>
        <dbReference type="EMBL" id="MCX5571467.1"/>
    </source>
</evidence>
<keyword evidence="3" id="KW-1185">Reference proteome</keyword>
<dbReference type="EMBL" id="JAPKNK010000010">
    <property type="protein sequence ID" value="MCX5571467.1"/>
    <property type="molecule type" value="Genomic_DNA"/>
</dbReference>
<dbReference type="AlphaFoldDB" id="A0A9X3E513"/>
<protein>
    <submittedName>
        <fullName evidence="2">Uncharacterized protein</fullName>
    </submittedName>
</protein>
<gene>
    <name evidence="2" type="ORF">OSH07_19870</name>
</gene>
<accession>A0A9X3E513</accession>
<name>A0A9X3E513_9HYPH</name>
<dbReference type="Proteomes" id="UP001144805">
    <property type="component" value="Unassembled WGS sequence"/>
</dbReference>
<evidence type="ECO:0000313" key="3">
    <source>
        <dbReference type="Proteomes" id="UP001144805"/>
    </source>
</evidence>
<dbReference type="RefSeq" id="WP_266340426.1">
    <property type="nucleotide sequence ID" value="NZ_JAPKNK010000010.1"/>
</dbReference>
<reference evidence="2" key="1">
    <citation type="submission" date="2022-11" db="EMBL/GenBank/DDBJ databases">
        <title>Biodiversity and phylogenetic relationships of bacteria.</title>
        <authorList>
            <person name="Machado R.A.R."/>
            <person name="Bhat A."/>
            <person name="Loulou A."/>
            <person name="Kallel S."/>
        </authorList>
    </citation>
    <scope>NUCLEOTIDE SEQUENCE</scope>
    <source>
        <strain evidence="2">K-TC2</strain>
    </source>
</reference>
<sequence length="116" mass="12770">MSVSVNIRISERAWRLMSRAAREHDVTLQEHLRLVIEADAAVYAVEDADRSPAGPIATRLRPRKWRVVRDIDLSPPARSITAALFGDPPSARSITAALFGDPPSGRSALDQRKLST</sequence>
<comment type="caution">
    <text evidence="2">The sequence shown here is derived from an EMBL/GenBank/DDBJ whole genome shotgun (WGS) entry which is preliminary data.</text>
</comment>
<feature type="region of interest" description="Disordered" evidence="1">
    <location>
        <begin position="95"/>
        <end position="116"/>
    </location>
</feature>